<protein>
    <submittedName>
        <fullName evidence="2">Uncharacterized protein</fullName>
    </submittedName>
</protein>
<keyword evidence="1" id="KW-1133">Transmembrane helix</keyword>
<feature type="transmembrane region" description="Helical" evidence="1">
    <location>
        <begin position="201"/>
        <end position="220"/>
    </location>
</feature>
<comment type="caution">
    <text evidence="2">The sequence shown here is derived from an EMBL/GenBank/DDBJ whole genome shotgun (WGS) entry which is preliminary data.</text>
</comment>
<sequence length="223" mass="25158">MSEAASNTDDFLEFANNFLEEYSHLFAIFGIFGAISVYLGTLPVELPADYLDLAIDVGVLSSLSIFLSIGYLINRIYRRRYQEFRGVPVLFPQKSNIFPCVLLVFFNGIVISILSIVIARFLDAWIQFISGAVFLVIFYISFISIFHISSTIERYCSLSYITIVILTGFTIAMITLGIELYLQATIYSSLEFPVRQILSNAFLSIYASGTFIVIYLAFFYDGS</sequence>
<dbReference type="AlphaFoldDB" id="A0ABD5VA24"/>
<dbReference type="Proteomes" id="UP001596312">
    <property type="component" value="Unassembled WGS sequence"/>
</dbReference>
<gene>
    <name evidence="2" type="ORF">ACFQGH_14620</name>
</gene>
<evidence type="ECO:0000256" key="1">
    <source>
        <dbReference type="SAM" id="Phobius"/>
    </source>
</evidence>
<reference evidence="2 3" key="1">
    <citation type="journal article" date="2019" name="Int. J. Syst. Evol. Microbiol.">
        <title>The Global Catalogue of Microorganisms (GCM) 10K type strain sequencing project: providing services to taxonomists for standard genome sequencing and annotation.</title>
        <authorList>
            <consortium name="The Broad Institute Genomics Platform"/>
            <consortium name="The Broad Institute Genome Sequencing Center for Infectious Disease"/>
            <person name="Wu L."/>
            <person name="Ma J."/>
        </authorList>
    </citation>
    <scope>NUCLEOTIDE SEQUENCE [LARGE SCALE GENOMIC DNA]</scope>
    <source>
        <strain evidence="2 3">CGMCC 1.3240</strain>
    </source>
</reference>
<dbReference type="RefSeq" id="WP_340604995.1">
    <property type="nucleotide sequence ID" value="NZ_JBBMXV010000004.1"/>
</dbReference>
<feature type="transmembrane region" description="Helical" evidence="1">
    <location>
        <begin position="124"/>
        <end position="146"/>
    </location>
</feature>
<dbReference type="EMBL" id="JBHSXQ010000004">
    <property type="protein sequence ID" value="MFC6906427.1"/>
    <property type="molecule type" value="Genomic_DNA"/>
</dbReference>
<feature type="transmembrane region" description="Helical" evidence="1">
    <location>
        <begin position="22"/>
        <end position="41"/>
    </location>
</feature>
<accession>A0ABD5VA24</accession>
<feature type="transmembrane region" description="Helical" evidence="1">
    <location>
        <begin position="158"/>
        <end position="181"/>
    </location>
</feature>
<proteinExistence type="predicted"/>
<feature type="transmembrane region" description="Helical" evidence="1">
    <location>
        <begin position="53"/>
        <end position="74"/>
    </location>
</feature>
<feature type="transmembrane region" description="Helical" evidence="1">
    <location>
        <begin position="95"/>
        <end position="118"/>
    </location>
</feature>
<name>A0ABD5VA24_9EURY</name>
<keyword evidence="3" id="KW-1185">Reference proteome</keyword>
<evidence type="ECO:0000313" key="2">
    <source>
        <dbReference type="EMBL" id="MFC6906427.1"/>
    </source>
</evidence>
<organism evidence="2 3">
    <name type="scientific">Halalkalicoccus tibetensis</name>
    <dbReference type="NCBI Taxonomy" id="175632"/>
    <lineage>
        <taxon>Archaea</taxon>
        <taxon>Methanobacteriati</taxon>
        <taxon>Methanobacteriota</taxon>
        <taxon>Stenosarchaea group</taxon>
        <taxon>Halobacteria</taxon>
        <taxon>Halobacteriales</taxon>
        <taxon>Halococcaceae</taxon>
        <taxon>Halalkalicoccus</taxon>
    </lineage>
</organism>
<keyword evidence="1" id="KW-0472">Membrane</keyword>
<keyword evidence="1" id="KW-0812">Transmembrane</keyword>
<evidence type="ECO:0000313" key="3">
    <source>
        <dbReference type="Proteomes" id="UP001596312"/>
    </source>
</evidence>